<feature type="region of interest" description="Disordered" evidence="2">
    <location>
        <begin position="610"/>
        <end position="632"/>
    </location>
</feature>
<dbReference type="Pfam" id="PF00076">
    <property type="entry name" value="RRM_1"/>
    <property type="match status" value="1"/>
</dbReference>
<evidence type="ECO:0000259" key="3">
    <source>
        <dbReference type="PROSITE" id="PS50102"/>
    </source>
</evidence>
<dbReference type="Gramene" id="KZM83026">
    <property type="protein sequence ID" value="KZM83026"/>
    <property type="gene ID" value="DCAR_030595"/>
</dbReference>
<organism evidence="4">
    <name type="scientific">Daucus carota subsp. sativus</name>
    <name type="common">Carrot</name>
    <dbReference type="NCBI Taxonomy" id="79200"/>
    <lineage>
        <taxon>Eukaryota</taxon>
        <taxon>Viridiplantae</taxon>
        <taxon>Streptophyta</taxon>
        <taxon>Embryophyta</taxon>
        <taxon>Tracheophyta</taxon>
        <taxon>Spermatophyta</taxon>
        <taxon>Magnoliopsida</taxon>
        <taxon>eudicotyledons</taxon>
        <taxon>Gunneridae</taxon>
        <taxon>Pentapetalae</taxon>
        <taxon>asterids</taxon>
        <taxon>campanulids</taxon>
        <taxon>Apiales</taxon>
        <taxon>Apiaceae</taxon>
        <taxon>Apioideae</taxon>
        <taxon>Scandiceae</taxon>
        <taxon>Daucinae</taxon>
        <taxon>Daucus</taxon>
        <taxon>Daucus sect. Daucus</taxon>
    </lineage>
</organism>
<comment type="caution">
    <text evidence="4">The sequence shown here is derived from an EMBL/GenBank/DDBJ whole genome shotgun (WGS) entry which is preliminary data.</text>
</comment>
<dbReference type="PROSITE" id="PS50102">
    <property type="entry name" value="RRM"/>
    <property type="match status" value="1"/>
</dbReference>
<dbReference type="SUPFAM" id="SSF54928">
    <property type="entry name" value="RNA-binding domain, RBD"/>
    <property type="match status" value="1"/>
</dbReference>
<feature type="region of interest" description="Disordered" evidence="2">
    <location>
        <begin position="197"/>
        <end position="223"/>
    </location>
</feature>
<feature type="domain" description="RRM" evidence="3">
    <location>
        <begin position="259"/>
        <end position="336"/>
    </location>
</feature>
<dbReference type="SMART" id="SM00360">
    <property type="entry name" value="RRM"/>
    <property type="match status" value="1"/>
</dbReference>
<dbReference type="GO" id="GO:0003723">
    <property type="term" value="F:RNA binding"/>
    <property type="evidence" value="ECO:0007669"/>
    <property type="project" value="UniProtKB-UniRule"/>
</dbReference>
<evidence type="ECO:0000313" key="4">
    <source>
        <dbReference type="EMBL" id="KZM83026.1"/>
    </source>
</evidence>
<dbReference type="InterPro" id="IPR035979">
    <property type="entry name" value="RBD_domain_sf"/>
</dbReference>
<dbReference type="Gene3D" id="3.30.70.330">
    <property type="match status" value="1"/>
</dbReference>
<reference evidence="4" key="1">
    <citation type="journal article" date="2016" name="Nat. Genet.">
        <title>A high-quality carrot genome assembly provides new insights into carotenoid accumulation and asterid genome evolution.</title>
        <authorList>
            <person name="Iorizzo M."/>
            <person name="Ellison S."/>
            <person name="Senalik D."/>
            <person name="Zeng P."/>
            <person name="Satapoomin P."/>
            <person name="Huang J."/>
            <person name="Bowman M."/>
            <person name="Iovene M."/>
            <person name="Sanseverino W."/>
            <person name="Cavagnaro P."/>
            <person name="Yildiz M."/>
            <person name="Macko-Podgorni A."/>
            <person name="Moranska E."/>
            <person name="Grzebelus E."/>
            <person name="Grzebelus D."/>
            <person name="Ashrafi H."/>
            <person name="Zheng Z."/>
            <person name="Cheng S."/>
            <person name="Spooner D."/>
            <person name="Van Deynze A."/>
            <person name="Simon P."/>
        </authorList>
    </citation>
    <scope>NUCLEOTIDE SEQUENCE [LARGE SCALE GENOMIC DNA]</scope>
    <source>
        <tissue evidence="4">Leaf</tissue>
    </source>
</reference>
<name>A0A175YH73_DAUCS</name>
<accession>A0A175YH73</accession>
<dbReference type="InterPro" id="IPR000504">
    <property type="entry name" value="RRM_dom"/>
</dbReference>
<keyword evidence="1" id="KW-0694">RNA-binding</keyword>
<dbReference type="CDD" id="cd00590">
    <property type="entry name" value="RRM_SF"/>
    <property type="match status" value="1"/>
</dbReference>
<dbReference type="OMA" id="PENTSHY"/>
<gene>
    <name evidence="4" type="ORF">DCAR_030595</name>
</gene>
<feature type="compositionally biased region" description="Basic residues" evidence="2">
    <location>
        <begin position="765"/>
        <end position="782"/>
    </location>
</feature>
<feature type="region of interest" description="Disordered" evidence="2">
    <location>
        <begin position="1"/>
        <end position="21"/>
    </location>
</feature>
<evidence type="ECO:0000256" key="1">
    <source>
        <dbReference type="PROSITE-ProRule" id="PRU00176"/>
    </source>
</evidence>
<evidence type="ECO:0000256" key="2">
    <source>
        <dbReference type="SAM" id="MobiDB-lite"/>
    </source>
</evidence>
<dbReference type="EMBL" id="LNRQ01000009">
    <property type="protein sequence ID" value="KZM83026.1"/>
    <property type="molecule type" value="Genomic_DNA"/>
</dbReference>
<feature type="region of interest" description="Disordered" evidence="2">
    <location>
        <begin position="730"/>
        <end position="749"/>
    </location>
</feature>
<proteinExistence type="predicted"/>
<feature type="compositionally biased region" description="Basic and acidic residues" evidence="2">
    <location>
        <begin position="198"/>
        <end position="223"/>
    </location>
</feature>
<feature type="region of interest" description="Disordered" evidence="2">
    <location>
        <begin position="764"/>
        <end position="784"/>
    </location>
</feature>
<protein>
    <recommendedName>
        <fullName evidence="3">RRM domain-containing protein</fullName>
    </recommendedName>
</protein>
<dbReference type="InterPro" id="IPR012677">
    <property type="entry name" value="Nucleotide-bd_a/b_plait_sf"/>
</dbReference>
<dbReference type="AlphaFoldDB" id="A0A175YH73"/>
<sequence length="835" mass="95718">MAGRRSDNGETGGSEAIPSKEEKWRNIVRKARVDRQSITEDEVQELRDKVLKFWFLLDFDLLEAIQKGDVRWVDISMARVEYLNKVVDQELVRKCLEGDEEALCQTHRFLMNEGWWERANNLDLSKTIWRRDKKWEAKMEEQERKLRDYVISRQELVHPNVVKMVLQGDREGLRMALNHVHYNSLREHRVVKNMKAVLTRDKKDSGVQSNEEGKSGKDREKSYKNVLVENGEKKRWVRKERQILGNKEDVSQGRNQKNSMVFVHNLPEKSNSLEIWNFMRKWGRVLDCITPMRRDKFGKRFGFIRLQSIIEAEKFIRGVNGKLLAGNAIRAQFAQKQVSQVIDKKGRKEFKQTRIELVDQRREREPLHCISDKAERKIMGTVKLEVADHILSSEIERSLVVSSWKESSIVEILNTIEALGYEGVPVRSLSSTKFLVTFPSSDSFLNLDQDLFGLGFLDCKPVSVDDLILPRRLVLECLGLPITLWKFSNFAKILEGIGNITAISRLLDENLTYRNPMIEVETKEMSEINRELAVEFEGKQIVVMLKEVDKIGIEDNIMEELREMELNNVHREVEDQNISSSDDSESGSLYNIEEKQDKEVEISKQELVSKDKETKGEQTLGNETVSDSEEYRQVTSGKDNYIGKDIVPLNEKDIDKPQSSLEAREEVLVVQETQEELVVQETQEELVVQETSEELVVKETSEELISSENSKSIWSVREVESSSIVSTQSLEVTSGMASSSVSGLEKVQTSSGSVKKAEESLLKLKMGRKRGRPPKRKSRKGRQPFALCSIGGQLKCQGGASEAEKIYESCLLMGLEGKVDRDEAIKRIANRLGDN</sequence>